<dbReference type="NCBIfam" id="TIGR01164">
    <property type="entry name" value="rplP_bact"/>
    <property type="match status" value="1"/>
</dbReference>
<evidence type="ECO:0000256" key="4">
    <source>
        <dbReference type="ARBA" id="ARBA00022980"/>
    </source>
</evidence>
<evidence type="ECO:0000256" key="9">
    <source>
        <dbReference type="RuleBase" id="RU004414"/>
    </source>
</evidence>
<dbReference type="InterPro" id="IPR020798">
    <property type="entry name" value="Ribosomal_uL16_CS"/>
</dbReference>
<dbReference type="InterPro" id="IPR036920">
    <property type="entry name" value="Ribosomal_uL16_sf"/>
</dbReference>
<dbReference type="InterPro" id="IPR047873">
    <property type="entry name" value="Ribosomal_uL16"/>
</dbReference>
<proteinExistence type="inferred from homology"/>
<dbReference type="GO" id="GO:0019843">
    <property type="term" value="F:rRNA binding"/>
    <property type="evidence" value="ECO:0007669"/>
    <property type="project" value="UniProtKB-UniRule"/>
</dbReference>
<dbReference type="PANTHER" id="PTHR12220">
    <property type="entry name" value="50S/60S RIBOSOMAL PROTEIN L16"/>
    <property type="match status" value="1"/>
</dbReference>
<comment type="subunit">
    <text evidence="2 7 9">Part of the 50S ribosomal subunit.</text>
</comment>
<comment type="caution">
    <text evidence="10">The sequence shown here is derived from an EMBL/GenBank/DDBJ whole genome shotgun (WGS) entry which is preliminary data.</text>
</comment>
<dbReference type="OrthoDB" id="9802589at2"/>
<dbReference type="RefSeq" id="WP_147670309.1">
    <property type="nucleotide sequence ID" value="NZ_VDUW01000013.1"/>
</dbReference>
<evidence type="ECO:0000256" key="1">
    <source>
        <dbReference type="ARBA" id="ARBA00008931"/>
    </source>
</evidence>
<comment type="function">
    <text evidence="7 9">Binds 23S rRNA and is also seen to make contacts with the A and possibly P site tRNAs.</text>
</comment>
<keyword evidence="11" id="KW-1185">Reference proteome</keyword>
<dbReference type="HAMAP" id="MF_01342">
    <property type="entry name" value="Ribosomal_uL16"/>
    <property type="match status" value="1"/>
</dbReference>
<protein>
    <recommendedName>
        <fullName evidence="6 7">Large ribosomal subunit protein uL16</fullName>
    </recommendedName>
</protein>
<evidence type="ECO:0000313" key="11">
    <source>
        <dbReference type="Proteomes" id="UP000321574"/>
    </source>
</evidence>
<organism evidence="10 11">
    <name type="scientific">Cerasibacillus terrae</name>
    <dbReference type="NCBI Taxonomy" id="2498845"/>
    <lineage>
        <taxon>Bacteria</taxon>
        <taxon>Bacillati</taxon>
        <taxon>Bacillota</taxon>
        <taxon>Bacilli</taxon>
        <taxon>Bacillales</taxon>
        <taxon>Bacillaceae</taxon>
        <taxon>Cerasibacillus</taxon>
    </lineage>
</organism>
<dbReference type="AlphaFoldDB" id="A0A5C8NJM6"/>
<dbReference type="GO" id="GO:0000049">
    <property type="term" value="F:tRNA binding"/>
    <property type="evidence" value="ECO:0007669"/>
    <property type="project" value="UniProtKB-KW"/>
</dbReference>
<evidence type="ECO:0000256" key="5">
    <source>
        <dbReference type="ARBA" id="ARBA00023274"/>
    </source>
</evidence>
<dbReference type="InterPro" id="IPR000114">
    <property type="entry name" value="Ribosomal_uL16_bact-type"/>
</dbReference>
<evidence type="ECO:0000313" key="10">
    <source>
        <dbReference type="EMBL" id="TXL61011.1"/>
    </source>
</evidence>
<dbReference type="FunFam" id="3.90.1170.10:FF:000001">
    <property type="entry name" value="50S ribosomal protein L16"/>
    <property type="match status" value="1"/>
</dbReference>
<sequence length="144" mass="16086">MLMPKRVKYRKQHRGRMKGQAKGGKTIAFGEYGLQALEPTWITARQIEAARIAMTRSMKRGGKVWVKIFPNKPYTAKPLEVRMGSGKGAPEAWVAVVKPGKILFEIAGVDEEVAREALRLASHKLPIRTKFVKREEIGGESNEG</sequence>
<dbReference type="Proteomes" id="UP000321574">
    <property type="component" value="Unassembled WGS sequence"/>
</dbReference>
<comment type="similarity">
    <text evidence="1 7 8">Belongs to the universal ribosomal protein uL16 family.</text>
</comment>
<evidence type="ECO:0000256" key="8">
    <source>
        <dbReference type="RuleBase" id="RU004413"/>
    </source>
</evidence>
<dbReference type="GO" id="GO:0006412">
    <property type="term" value="P:translation"/>
    <property type="evidence" value="ECO:0007669"/>
    <property type="project" value="UniProtKB-UniRule"/>
</dbReference>
<dbReference type="Gene3D" id="3.90.1170.10">
    <property type="entry name" value="Ribosomal protein L10e/L16"/>
    <property type="match status" value="1"/>
</dbReference>
<accession>A0A5C8NJM6</accession>
<keyword evidence="7 9" id="KW-0699">rRNA-binding</keyword>
<keyword evidence="7 9" id="KW-0694">RNA-binding</keyword>
<gene>
    <name evidence="7 10" type="primary">rplP</name>
    <name evidence="10" type="ORF">FHP05_13770</name>
</gene>
<keyword evidence="4 7" id="KW-0689">Ribosomal protein</keyword>
<dbReference type="Pfam" id="PF00252">
    <property type="entry name" value="Ribosomal_L16"/>
    <property type="match status" value="1"/>
</dbReference>
<dbReference type="SUPFAM" id="SSF54686">
    <property type="entry name" value="Ribosomal protein L16p/L10e"/>
    <property type="match status" value="1"/>
</dbReference>
<evidence type="ECO:0000256" key="6">
    <source>
        <dbReference type="ARBA" id="ARBA00035198"/>
    </source>
</evidence>
<dbReference type="GO" id="GO:0003735">
    <property type="term" value="F:structural constituent of ribosome"/>
    <property type="evidence" value="ECO:0007669"/>
    <property type="project" value="InterPro"/>
</dbReference>
<evidence type="ECO:0000256" key="3">
    <source>
        <dbReference type="ARBA" id="ARBA00022555"/>
    </source>
</evidence>
<reference evidence="10 11" key="1">
    <citation type="submission" date="2019-06" db="EMBL/GenBank/DDBJ databases">
        <title>Cerasibacillus sp. nov., isolated from maize field.</title>
        <authorList>
            <person name="Lin S.-Y."/>
            <person name="Tsai C.-F."/>
            <person name="Young C.-C."/>
        </authorList>
    </citation>
    <scope>NUCLEOTIDE SEQUENCE [LARGE SCALE GENOMIC DNA]</scope>
    <source>
        <strain evidence="10 11">CC-CFT480</strain>
    </source>
</reference>
<dbReference type="PROSITE" id="PS00701">
    <property type="entry name" value="RIBOSOMAL_L16_2"/>
    <property type="match status" value="1"/>
</dbReference>
<dbReference type="EMBL" id="VDUW01000013">
    <property type="protein sequence ID" value="TXL61011.1"/>
    <property type="molecule type" value="Genomic_DNA"/>
</dbReference>
<dbReference type="PANTHER" id="PTHR12220:SF13">
    <property type="entry name" value="LARGE RIBOSOMAL SUBUNIT PROTEIN UL16M"/>
    <property type="match status" value="1"/>
</dbReference>
<evidence type="ECO:0000256" key="7">
    <source>
        <dbReference type="HAMAP-Rule" id="MF_01342"/>
    </source>
</evidence>
<dbReference type="PRINTS" id="PR00060">
    <property type="entry name" value="RIBOSOMALL16"/>
</dbReference>
<dbReference type="InterPro" id="IPR016180">
    <property type="entry name" value="Ribosomal_uL16_dom"/>
</dbReference>
<dbReference type="PROSITE" id="PS00586">
    <property type="entry name" value="RIBOSOMAL_L16_1"/>
    <property type="match status" value="1"/>
</dbReference>
<keyword evidence="5 7" id="KW-0687">Ribonucleoprotein</keyword>
<keyword evidence="3 7" id="KW-0820">tRNA-binding</keyword>
<name>A0A5C8NJM6_9BACI</name>
<dbReference type="CDD" id="cd01433">
    <property type="entry name" value="Ribosomal_L16_L10e"/>
    <property type="match status" value="1"/>
</dbReference>
<evidence type="ECO:0000256" key="2">
    <source>
        <dbReference type="ARBA" id="ARBA00011838"/>
    </source>
</evidence>
<dbReference type="GO" id="GO:0022625">
    <property type="term" value="C:cytosolic large ribosomal subunit"/>
    <property type="evidence" value="ECO:0007669"/>
    <property type="project" value="TreeGrafter"/>
</dbReference>